<feature type="compositionally biased region" description="Low complexity" evidence="1">
    <location>
        <begin position="221"/>
        <end position="230"/>
    </location>
</feature>
<dbReference type="AlphaFoldDB" id="A0A060DMZ2"/>
<geneLocation type="plasmid" evidence="2 3">
    <name>AbAZ39_p1</name>
</geneLocation>
<organism evidence="2 3">
    <name type="scientific">Azospirillum argentinense</name>
    <dbReference type="NCBI Taxonomy" id="2970906"/>
    <lineage>
        <taxon>Bacteria</taxon>
        <taxon>Pseudomonadati</taxon>
        <taxon>Pseudomonadota</taxon>
        <taxon>Alphaproteobacteria</taxon>
        <taxon>Rhodospirillales</taxon>
        <taxon>Azospirillaceae</taxon>
        <taxon>Azospirillum</taxon>
    </lineage>
</organism>
<accession>A0A060DMZ2</accession>
<keyword evidence="2" id="KW-0614">Plasmid</keyword>
<dbReference type="KEGG" id="abq:ABAZ39_20230"/>
<name>A0A060DMZ2_9PROT</name>
<gene>
    <name evidence="2" type="ORF">ABAZ39_20230</name>
</gene>
<feature type="compositionally biased region" description="Low complexity" evidence="1">
    <location>
        <begin position="44"/>
        <end position="53"/>
    </location>
</feature>
<sequence>MSIFVQQDLHPGGAERRDAGWRRRPARPAVTVQRQSDRRRVQRRQQAAVQGHRQVVRPARHGDAPRRGLRVGQAVDEQSLLPRSGDGQPVVARVGEQAVGEADPADQDAGRSVVHHTDEAVAPAEDVVLHHGAPAAAAVAAGEEKTLTVEEGHVVGPAEQGADGGALVGQGGAVQAVALDRRRPFLLAADGEQGERAVRFRAQVDARRAQAGGEGDGGDGQSVEGSQVQQIEPARGSGPAVVGGQHRLTARGVERHVLDANDGSAVGGDGDRAAGSVGGVGEESEKEKCDCPLHNPPPPLAREGTLSGAAAVPSPAKAGEG</sequence>
<evidence type="ECO:0000256" key="1">
    <source>
        <dbReference type="SAM" id="MobiDB-lite"/>
    </source>
</evidence>
<dbReference type="Proteomes" id="UP000027186">
    <property type="component" value="Plasmid AbAZ39_p1"/>
</dbReference>
<evidence type="ECO:0000313" key="2">
    <source>
        <dbReference type="EMBL" id="AIB14252.1"/>
    </source>
</evidence>
<protein>
    <submittedName>
        <fullName evidence="2">Uncharacterized protein</fullName>
    </submittedName>
</protein>
<feature type="region of interest" description="Disordered" evidence="1">
    <location>
        <begin position="208"/>
        <end position="243"/>
    </location>
</feature>
<evidence type="ECO:0000313" key="3">
    <source>
        <dbReference type="Proteomes" id="UP000027186"/>
    </source>
</evidence>
<dbReference type="EMBL" id="CP007794">
    <property type="protein sequence ID" value="AIB14252.1"/>
    <property type="molecule type" value="Genomic_DNA"/>
</dbReference>
<feature type="region of interest" description="Disordered" evidence="1">
    <location>
        <begin position="1"/>
        <end position="89"/>
    </location>
</feature>
<feature type="region of interest" description="Disordered" evidence="1">
    <location>
        <begin position="260"/>
        <end position="321"/>
    </location>
</feature>
<reference evidence="2 3" key="1">
    <citation type="journal article" date="2014" name="Genome Announc.">
        <title>Complete Genome Sequence of the Model Rhizosphere Strain Azospirillum brasilense Az39, Successfully Applied in Agriculture.</title>
        <authorList>
            <person name="Rivera D."/>
            <person name="Revale S."/>
            <person name="Molina R."/>
            <person name="Gualpa J."/>
            <person name="Puente M."/>
            <person name="Maroniche G."/>
            <person name="Paris G."/>
            <person name="Baker D."/>
            <person name="Clavijo B."/>
            <person name="McLay K."/>
            <person name="Spaepen S."/>
            <person name="Perticari A."/>
            <person name="Vazquez M."/>
            <person name="Wisniewski-Dye F."/>
            <person name="Watkins C."/>
            <person name="Martinez-Abarca F."/>
            <person name="Vanderleyden J."/>
            <person name="Cassan F."/>
        </authorList>
    </citation>
    <scope>NUCLEOTIDE SEQUENCE [LARGE SCALE GENOMIC DNA]</scope>
    <source>
        <strain evidence="2 3">Az39</strain>
        <plasmid evidence="2">AbAZ39_p1</plasmid>
    </source>
</reference>
<proteinExistence type="predicted"/>